<reference evidence="1 2" key="1">
    <citation type="journal article" date="2005" name="Nature">
        <title>The genome of the social amoeba Dictyostelium discoideum.</title>
        <authorList>
            <consortium name="The Dictyostelium discoideum Sequencing Consortium"/>
            <person name="Eichinger L."/>
            <person name="Pachebat J.A."/>
            <person name="Glockner G."/>
            <person name="Rajandream M.A."/>
            <person name="Sucgang R."/>
            <person name="Berriman M."/>
            <person name="Song J."/>
            <person name="Olsen R."/>
            <person name="Szafranski K."/>
            <person name="Xu Q."/>
            <person name="Tunggal B."/>
            <person name="Kummerfeld S."/>
            <person name="Madera M."/>
            <person name="Konfortov B.A."/>
            <person name="Rivero F."/>
            <person name="Bankier A.T."/>
            <person name="Lehmann R."/>
            <person name="Hamlin N."/>
            <person name="Davies R."/>
            <person name="Gaudet P."/>
            <person name="Fey P."/>
            <person name="Pilcher K."/>
            <person name="Chen G."/>
            <person name="Saunders D."/>
            <person name="Sodergren E."/>
            <person name="Davis P."/>
            <person name="Kerhornou A."/>
            <person name="Nie X."/>
            <person name="Hall N."/>
            <person name="Anjard C."/>
            <person name="Hemphill L."/>
            <person name="Bason N."/>
            <person name="Farbrother P."/>
            <person name="Desany B."/>
            <person name="Just E."/>
            <person name="Morio T."/>
            <person name="Rost R."/>
            <person name="Churcher C."/>
            <person name="Cooper J."/>
            <person name="Haydock S."/>
            <person name="van Driessche N."/>
            <person name="Cronin A."/>
            <person name="Goodhead I."/>
            <person name="Muzny D."/>
            <person name="Mourier T."/>
            <person name="Pain A."/>
            <person name="Lu M."/>
            <person name="Harper D."/>
            <person name="Lindsay R."/>
            <person name="Hauser H."/>
            <person name="James K."/>
            <person name="Quiles M."/>
            <person name="Madan Babu M."/>
            <person name="Saito T."/>
            <person name="Buchrieser C."/>
            <person name="Wardroper A."/>
            <person name="Felder M."/>
            <person name="Thangavelu M."/>
            <person name="Johnson D."/>
            <person name="Knights A."/>
            <person name="Loulseged H."/>
            <person name="Mungall K."/>
            <person name="Oliver K."/>
            <person name="Price C."/>
            <person name="Quail M.A."/>
            <person name="Urushihara H."/>
            <person name="Hernandez J."/>
            <person name="Rabbinowitsch E."/>
            <person name="Steffen D."/>
            <person name="Sanders M."/>
            <person name="Ma J."/>
            <person name="Kohara Y."/>
            <person name="Sharp S."/>
            <person name="Simmonds M."/>
            <person name="Spiegler S."/>
            <person name="Tivey A."/>
            <person name="Sugano S."/>
            <person name="White B."/>
            <person name="Walker D."/>
            <person name="Woodward J."/>
            <person name="Winckler T."/>
            <person name="Tanaka Y."/>
            <person name="Shaulsky G."/>
            <person name="Schleicher M."/>
            <person name="Weinstock G."/>
            <person name="Rosenthal A."/>
            <person name="Cox E.C."/>
            <person name="Chisholm R.L."/>
            <person name="Gibbs R."/>
            <person name="Loomis W.F."/>
            <person name="Platzer M."/>
            <person name="Kay R.R."/>
            <person name="Williams J."/>
            <person name="Dear P.H."/>
            <person name="Noegel A.A."/>
            <person name="Barrell B."/>
            <person name="Kuspa A."/>
        </authorList>
    </citation>
    <scope>NUCLEOTIDE SEQUENCE [LARGE SCALE GENOMIC DNA]</scope>
    <source>
        <strain evidence="1 2">AX4</strain>
    </source>
</reference>
<dbReference type="KEGG" id="ddi:DDB_G0278743"/>
<dbReference type="RefSeq" id="XP_641905.1">
    <property type="nucleotide sequence ID" value="XM_636813.1"/>
</dbReference>
<gene>
    <name evidence="1" type="ORF">DDB_G0278743</name>
</gene>
<organism evidence="1 2">
    <name type="scientific">Dictyostelium discoideum</name>
    <name type="common">Social amoeba</name>
    <dbReference type="NCBI Taxonomy" id="44689"/>
    <lineage>
        <taxon>Eukaryota</taxon>
        <taxon>Amoebozoa</taxon>
        <taxon>Evosea</taxon>
        <taxon>Eumycetozoa</taxon>
        <taxon>Dictyostelia</taxon>
        <taxon>Dictyosteliales</taxon>
        <taxon>Dictyosteliaceae</taxon>
        <taxon>Dictyostelium</taxon>
    </lineage>
</organism>
<dbReference type="Proteomes" id="UP000002195">
    <property type="component" value="Unassembled WGS sequence"/>
</dbReference>
<accession>Q54XU2</accession>
<dbReference type="VEuPathDB" id="AmoebaDB:DDB_G0278743"/>
<keyword evidence="2" id="KW-1185">Reference proteome</keyword>
<dbReference type="GeneID" id="8621669"/>
<proteinExistence type="predicted"/>
<dbReference type="EMBL" id="AAFI02000024">
    <property type="protein sequence ID" value="EAL67973.1"/>
    <property type="molecule type" value="Genomic_DNA"/>
</dbReference>
<dbReference type="HOGENOM" id="CLU_1108737_0_0_1"/>
<sequence length="250" mass="29059">MLGNKFYPSDNNPETDPLLILFGFVGSNERVMNKYRECWKGFNIFLFTPPCDMTIYLMRVGCRKFNKELNKYFKNNPNASKIIYIHGLSIGASFVSGFLKQLELYKNGKFCYILPYIKGIVMDSGLVLTHNDAITGFKSAIRAQIGTFGNVIQHVVPMFKPFIKYFCKHDVPYLFKNNYHFLVIYSPCDQYFPGASENLITRLNDTDRISNNNDRIIVEKKFYSKHIEHLKSNKTEYIDSIINFINITNK</sequence>
<comment type="caution">
    <text evidence="1">The sequence shown here is derived from an EMBL/GenBank/DDBJ whole genome shotgun (WGS) entry which is preliminary data.</text>
</comment>
<dbReference type="InterPro" id="IPR008547">
    <property type="entry name" value="DUF829_TMEM53"/>
</dbReference>
<dbReference type="InParanoid" id="Q54XU2"/>
<dbReference type="AlphaFoldDB" id="Q54XU2"/>
<dbReference type="PaxDb" id="44689-DDB0206166"/>
<dbReference type="dictyBase" id="DDB_G0278743"/>
<evidence type="ECO:0000313" key="2">
    <source>
        <dbReference type="Proteomes" id="UP000002195"/>
    </source>
</evidence>
<name>Q54XU2_DICDI</name>
<dbReference type="ESTHER" id="dicdi-q54xu2">
    <property type="family name" value="Duf_829"/>
</dbReference>
<protein>
    <submittedName>
        <fullName evidence="1">Uncharacterized protein</fullName>
    </submittedName>
</protein>
<evidence type="ECO:0000313" key="1">
    <source>
        <dbReference type="EMBL" id="EAL67973.1"/>
    </source>
</evidence>
<dbReference type="PhylomeDB" id="Q54XU2"/>
<dbReference type="PANTHER" id="PTHR12265">
    <property type="entry name" value="TRANSMEMBRANE PROTEIN 53"/>
    <property type="match status" value="1"/>
</dbReference>
<dbReference type="Pfam" id="PF05705">
    <property type="entry name" value="DUF829"/>
    <property type="match status" value="1"/>
</dbReference>
<dbReference type="PANTHER" id="PTHR12265:SF16">
    <property type="entry name" value="SERINE HYDROLASE FSH DOMAIN-CONTAINING PROTEIN"/>
    <property type="match status" value="1"/>
</dbReference>